<dbReference type="PANTHER" id="PTHR47718:SF13">
    <property type="entry name" value="OS09G0290500 PROTEIN"/>
    <property type="match status" value="1"/>
</dbReference>
<comment type="caution">
    <text evidence="4">The sequence shown here is derived from an EMBL/GenBank/DDBJ whole genome shotgun (WGS) entry which is preliminary data.</text>
</comment>
<proteinExistence type="predicted"/>
<evidence type="ECO:0000313" key="4">
    <source>
        <dbReference type="EMBL" id="KAF7154613.1"/>
    </source>
</evidence>
<dbReference type="AlphaFoldDB" id="A0A834HIV2"/>
<organism evidence="4 5">
    <name type="scientific">Rhododendron simsii</name>
    <name type="common">Sims's rhododendron</name>
    <dbReference type="NCBI Taxonomy" id="118357"/>
    <lineage>
        <taxon>Eukaryota</taxon>
        <taxon>Viridiplantae</taxon>
        <taxon>Streptophyta</taxon>
        <taxon>Embryophyta</taxon>
        <taxon>Tracheophyta</taxon>
        <taxon>Spermatophyta</taxon>
        <taxon>Magnoliopsida</taxon>
        <taxon>eudicotyledons</taxon>
        <taxon>Gunneridae</taxon>
        <taxon>Pentapetalae</taxon>
        <taxon>asterids</taxon>
        <taxon>Ericales</taxon>
        <taxon>Ericaceae</taxon>
        <taxon>Ericoideae</taxon>
        <taxon>Rhodoreae</taxon>
        <taxon>Rhododendron</taxon>
    </lineage>
</organism>
<name>A0A834HIV2_RHOSS</name>
<sequence>MATPNRSTNKKGVSDDWESNSESECCPSREDSHSNIFGGNDVEGEGEGSISSVDDSLHLLNDMEIVQMKFVSEEEASRFYNAYAKAMGFTVRKHKSKPHRGNEGYVKWRSWVCSREGAIPSEIMMLQSLHEAIPNMDHMRSQSGGFQNVGFTFSDLRNKLHRERTQEIRNGDAKGALGYLAAQVSNDPRFFFKYSVDEEDRLETLFWADGRSQMDYAASGDLLVFDTTYRTNAYKKPFVILAGVSNNFMTTIFGCALLSNETEETYNWVLATFLDAMDGKRPISVVTNGDLAMRNAIRNIFPHARHRICSWHLERNATKNVHRPEFVFYFTKLMQTECEVEEFESLWANMVSHYGLQTNAWVVEMYRDHERWAEAYLLGHFFAGMRTT</sequence>
<gene>
    <name evidence="4" type="ORF">RHSIM_Rhsim01G0159200</name>
</gene>
<dbReference type="Pfam" id="PF10551">
    <property type="entry name" value="MULE"/>
    <property type="match status" value="1"/>
</dbReference>
<dbReference type="EMBL" id="WJXA01000001">
    <property type="protein sequence ID" value="KAF7154613.1"/>
    <property type="molecule type" value="Genomic_DNA"/>
</dbReference>
<dbReference type="OrthoDB" id="1426481at2759"/>
<dbReference type="InterPro" id="IPR018289">
    <property type="entry name" value="MULE_transposase_dom"/>
</dbReference>
<dbReference type="InterPro" id="IPR004330">
    <property type="entry name" value="FAR1_DNA_bnd_dom"/>
</dbReference>
<evidence type="ECO:0000259" key="2">
    <source>
        <dbReference type="Pfam" id="PF03101"/>
    </source>
</evidence>
<accession>A0A834HIV2</accession>
<feature type="domain" description="FAR1" evidence="2">
    <location>
        <begin position="78"/>
        <end position="119"/>
    </location>
</feature>
<dbReference type="PANTHER" id="PTHR47718">
    <property type="entry name" value="OS01G0519700 PROTEIN"/>
    <property type="match status" value="1"/>
</dbReference>
<evidence type="ECO:0000259" key="3">
    <source>
        <dbReference type="Pfam" id="PF10551"/>
    </source>
</evidence>
<feature type="compositionally biased region" description="Polar residues" evidence="1">
    <location>
        <begin position="1"/>
        <end position="11"/>
    </location>
</feature>
<feature type="domain" description="MULE transposase" evidence="3">
    <location>
        <begin position="223"/>
        <end position="315"/>
    </location>
</feature>
<keyword evidence="5" id="KW-1185">Reference proteome</keyword>
<evidence type="ECO:0008006" key="6">
    <source>
        <dbReference type="Google" id="ProtNLM"/>
    </source>
</evidence>
<feature type="region of interest" description="Disordered" evidence="1">
    <location>
        <begin position="1"/>
        <end position="50"/>
    </location>
</feature>
<reference evidence="4" key="1">
    <citation type="submission" date="2019-11" db="EMBL/GenBank/DDBJ databases">
        <authorList>
            <person name="Liu Y."/>
            <person name="Hou J."/>
            <person name="Li T.-Q."/>
            <person name="Guan C.-H."/>
            <person name="Wu X."/>
            <person name="Wu H.-Z."/>
            <person name="Ling F."/>
            <person name="Zhang R."/>
            <person name="Shi X.-G."/>
            <person name="Ren J.-P."/>
            <person name="Chen E.-F."/>
            <person name="Sun J.-M."/>
        </authorList>
    </citation>
    <scope>NUCLEOTIDE SEQUENCE</scope>
    <source>
        <strain evidence="4">Adult_tree_wgs_1</strain>
        <tissue evidence="4">Leaves</tissue>
    </source>
</reference>
<evidence type="ECO:0000256" key="1">
    <source>
        <dbReference type="SAM" id="MobiDB-lite"/>
    </source>
</evidence>
<evidence type="ECO:0000313" key="5">
    <source>
        <dbReference type="Proteomes" id="UP000626092"/>
    </source>
</evidence>
<dbReference type="Pfam" id="PF03101">
    <property type="entry name" value="FAR1"/>
    <property type="match status" value="1"/>
</dbReference>
<dbReference type="Proteomes" id="UP000626092">
    <property type="component" value="Unassembled WGS sequence"/>
</dbReference>
<protein>
    <recommendedName>
        <fullName evidence="6">Protein FAR1-RELATED SEQUENCE</fullName>
    </recommendedName>
</protein>